<evidence type="ECO:0000313" key="8">
    <source>
        <dbReference type="Proteomes" id="UP000008783"/>
    </source>
</evidence>
<feature type="compositionally biased region" description="Basic and acidic residues" evidence="3">
    <location>
        <begin position="1076"/>
        <end position="1096"/>
    </location>
</feature>
<dbReference type="Gene3D" id="2.130.10.10">
    <property type="entry name" value="YVTN repeat-like/Quinoprotein amine dehydrogenase"/>
    <property type="match status" value="3"/>
</dbReference>
<gene>
    <name evidence="7" type="ORF">PGTG_22575</name>
</gene>
<sequence>MLYLTHAQLPTSTRHALKCDFIAPGVDSLILGKQSTIEVYGIESEGLKLLHQAKVFDVVEHINSYKKLTDSTSTLLVLTADLNLFTLRFCPKSATIITTASISLHQIGARPADYVQTSIVDPHGRCVVLHALNGILHVIPLVPGCLSNLRNLDPVLSKRKKANVSTGLASHSRNLHPSHNDPDCEVYRSFQLRLNEVNVQALNFATLSPNYPPTLLVVYSNHLGDRVLRSRKIDLQAAHCEQEFFRGYHCCDPATALIIPFSLTGEAGEDSDGVNNGAILIGEETAQLVRFGLVQYSASDDRGNIREAEATAGQSNQLTEQGVIGGHVLRLPLGHYTCFCPVDGVPNCWLLGDLYGNLIFLFLKQSTTGTPPSLHYFHAGHVPSPEALVYITSGFVFLASHYGDSQLLKLPSPTSSLNPDNTASAQPEVITTFPNLAPISDFCVTEDRKSLVNQIVTCSGSHRDGSLRVIKHGIGIRESGSLEVGGVQRLWALRSSTHVNSVEDFDDRLVLSCADCTRFLALNEDGTIEEIGLFNGFESDVPTILAGNLLDGSDSTTRYSIQVTSRKIIAGDALVWEPDDAKSITRAALSVTTCAVSLKEQVVVLCIKDGKFVEKGTYKLLNDISSLAIDQSENFVAAAQWVTNCIEIISVSSSSTICRVNTDSDFMVNSLKMTNFEGTESDGCRLLIGLGDGKIMNVALGPTGMHVEGDSPRFTTLGIRPIEFVSMRNATGEFLWANSDQPTIIDRIQNNGRFAYTPVTVQGGSVSSATGLHARFFQDSLVLASNDEIRIGKLNTTEKMNILKISLGNEQPRRIAHSEDMKAYGVVCARLELDQDTGTIHRIGTFKVFDDETFQLLYTYNFGPMEQGSSIAAVKLGEEMIEHFVIGTGVIKSTEAEATIGRILAIRELNSKQDLTAKKRHFELTNVGKLSGAVGGVGGLPNGMFVASANAFVHAFGLKKGDSGRAFPSGTDTVLAGSVPEMDGGFRLLDTWGGGFVSQTVVTDGTKVLVGDLYKSVVLLEFDLEHLELAVKARDFSAMSVRPIGAISEREFVAADSEFNMFTVQYDSPTSPGSDGKSDRPNQDAHREDHGVHLDDGGGSDEDEEQALELEQEEEEEEDQDYNQSSYHDHLQPPHSPTFDQDQNPAAYGGGSLVPRFIESSLIGETKLIFVTSTGGIGLIAKIHSKKKTKQLARFQSDLSKISTSVGNLAHSAYRMFKTESRKIPSMGFLDGDFLEGCLDLTPDEVENLVKKMMALKAEEAQAKATEGDSKPQEAVEDNSQDNPDMHPAPTTTSAPVVPKGQAPLVDRTVDVNQVLDSLAELSRLH</sequence>
<evidence type="ECO:0000256" key="1">
    <source>
        <dbReference type="ARBA" id="ARBA00004123"/>
    </source>
</evidence>
<dbReference type="InParanoid" id="H6QUU3"/>
<feature type="compositionally biased region" description="Low complexity" evidence="3">
    <location>
        <begin position="1288"/>
        <end position="1299"/>
    </location>
</feature>
<evidence type="ECO:0000256" key="2">
    <source>
        <dbReference type="ARBA" id="ARBA00023242"/>
    </source>
</evidence>
<reference evidence="8" key="1">
    <citation type="journal article" date="2011" name="Proc. Natl. Acad. Sci. U.S.A.">
        <title>Obligate biotrophy features unraveled by the genomic analysis of rust fungi.</title>
        <authorList>
            <person name="Duplessis S."/>
            <person name="Cuomo C.A."/>
            <person name="Lin Y.-C."/>
            <person name="Aerts A."/>
            <person name="Tisserant E."/>
            <person name="Veneault-Fourrey C."/>
            <person name="Joly D.L."/>
            <person name="Hacquard S."/>
            <person name="Amselem J."/>
            <person name="Cantarel B.L."/>
            <person name="Chiu R."/>
            <person name="Coutinho P.M."/>
            <person name="Feau N."/>
            <person name="Field M."/>
            <person name="Frey P."/>
            <person name="Gelhaye E."/>
            <person name="Goldberg J."/>
            <person name="Grabherr M.G."/>
            <person name="Kodira C.D."/>
            <person name="Kohler A."/>
            <person name="Kuees U."/>
            <person name="Lindquist E.A."/>
            <person name="Lucas S.M."/>
            <person name="Mago R."/>
            <person name="Mauceli E."/>
            <person name="Morin E."/>
            <person name="Murat C."/>
            <person name="Pangilinan J.L."/>
            <person name="Park R."/>
            <person name="Pearson M."/>
            <person name="Quesneville H."/>
            <person name="Rouhier N."/>
            <person name="Sakthikumar S."/>
            <person name="Salamov A.A."/>
            <person name="Schmutz J."/>
            <person name="Selles B."/>
            <person name="Shapiro H."/>
            <person name="Tanguay P."/>
            <person name="Tuskan G.A."/>
            <person name="Henrissat B."/>
            <person name="Van de Peer Y."/>
            <person name="Rouze P."/>
            <person name="Ellis J.G."/>
            <person name="Dodds P.N."/>
            <person name="Schein J.E."/>
            <person name="Zhong S."/>
            <person name="Hamelin R.C."/>
            <person name="Grigoriev I.V."/>
            <person name="Szabo L.J."/>
            <person name="Martin F."/>
        </authorList>
    </citation>
    <scope>NUCLEOTIDE SEQUENCE [LARGE SCALE GENOMIC DNA]</scope>
    <source>
        <strain evidence="8">CRL 75-36-700-3 / race SCCL</strain>
    </source>
</reference>
<dbReference type="InterPro" id="IPR058543">
    <property type="entry name" value="Beta-prop_RSE1/DDB1/CPSF1_2nd"/>
</dbReference>
<evidence type="ECO:0000259" key="4">
    <source>
        <dbReference type="Pfam" id="PF03178"/>
    </source>
</evidence>
<dbReference type="GO" id="GO:0035861">
    <property type="term" value="C:site of double-strand break"/>
    <property type="evidence" value="ECO:0000318"/>
    <property type="project" value="GO_Central"/>
</dbReference>
<dbReference type="EMBL" id="DS178355">
    <property type="protein sequence ID" value="EHS64847.1"/>
    <property type="molecule type" value="Genomic_DNA"/>
</dbReference>
<dbReference type="VEuPathDB" id="FungiDB:PGTG_22575"/>
<dbReference type="GO" id="GO:0005634">
    <property type="term" value="C:nucleus"/>
    <property type="evidence" value="ECO:0000318"/>
    <property type="project" value="GO_Central"/>
</dbReference>
<dbReference type="RefSeq" id="XP_003888718.1">
    <property type="nucleotide sequence ID" value="XM_003888669.1"/>
</dbReference>
<evidence type="ECO:0008006" key="9">
    <source>
        <dbReference type="Google" id="ProtNLM"/>
    </source>
</evidence>
<feature type="compositionally biased region" description="Polar residues" evidence="3">
    <location>
        <begin position="1064"/>
        <end position="1073"/>
    </location>
</feature>
<evidence type="ECO:0000313" key="7">
    <source>
        <dbReference type="EMBL" id="EHS64847.1"/>
    </source>
</evidence>
<dbReference type="KEGG" id="pgr:PGTG_22575"/>
<dbReference type="OrthoDB" id="433457at2759"/>
<feature type="compositionally biased region" description="Basic and acidic residues" evidence="3">
    <location>
        <begin position="1261"/>
        <end position="1274"/>
    </location>
</feature>
<evidence type="ECO:0000259" key="6">
    <source>
        <dbReference type="Pfam" id="PF23726"/>
    </source>
</evidence>
<feature type="domain" description="RSE1/DDB1/CPSF1 second beta-propeller" evidence="6">
    <location>
        <begin position="477"/>
        <end position="794"/>
    </location>
</feature>
<comment type="subcellular location">
    <subcellularLocation>
        <location evidence="1">Nucleus</location>
    </subcellularLocation>
</comment>
<feature type="region of interest" description="Disordered" evidence="3">
    <location>
        <begin position="1261"/>
        <end position="1310"/>
    </location>
</feature>
<dbReference type="InterPro" id="IPR018846">
    <property type="entry name" value="Beta-prop_RSE1/DDB1/CPSF1_1st"/>
</dbReference>
<organism evidence="7 8">
    <name type="scientific">Puccinia graminis f. sp. tritici (strain CRL 75-36-700-3 / race SCCL)</name>
    <name type="common">Black stem rust fungus</name>
    <dbReference type="NCBI Taxonomy" id="418459"/>
    <lineage>
        <taxon>Eukaryota</taxon>
        <taxon>Fungi</taxon>
        <taxon>Dikarya</taxon>
        <taxon>Basidiomycota</taxon>
        <taxon>Pucciniomycotina</taxon>
        <taxon>Pucciniomycetes</taxon>
        <taxon>Pucciniales</taxon>
        <taxon>Pucciniaceae</taxon>
        <taxon>Puccinia</taxon>
    </lineage>
</organism>
<keyword evidence="8" id="KW-1185">Reference proteome</keyword>
<dbReference type="InterPro" id="IPR004871">
    <property type="entry name" value="RSE1/DDB1/CPSF1_C"/>
</dbReference>
<name>H6QUU3_PUCGT</name>
<dbReference type="InterPro" id="IPR015943">
    <property type="entry name" value="WD40/YVTN_repeat-like_dom_sf"/>
</dbReference>
<dbReference type="GO" id="GO:0006281">
    <property type="term" value="P:DNA repair"/>
    <property type="evidence" value="ECO:0000318"/>
    <property type="project" value="GO_Central"/>
</dbReference>
<dbReference type="Gene3D" id="1.10.150.910">
    <property type="match status" value="1"/>
</dbReference>
<proteinExistence type="predicted"/>
<dbReference type="GO" id="GO:0043161">
    <property type="term" value="P:proteasome-mediated ubiquitin-dependent protein catabolic process"/>
    <property type="evidence" value="ECO:0000318"/>
    <property type="project" value="GO_Central"/>
</dbReference>
<dbReference type="Pfam" id="PF03178">
    <property type="entry name" value="CPSF_A"/>
    <property type="match status" value="1"/>
</dbReference>
<dbReference type="Proteomes" id="UP000008783">
    <property type="component" value="Unassembled WGS sequence"/>
</dbReference>
<dbReference type="InterPro" id="IPR050358">
    <property type="entry name" value="RSE1/DDB1/CFT1"/>
</dbReference>
<feature type="domain" description="RSE1/DDB1/CPSF1 C-terminal" evidence="4">
    <location>
        <begin position="1004"/>
        <end position="1237"/>
    </location>
</feature>
<evidence type="ECO:0000259" key="5">
    <source>
        <dbReference type="Pfam" id="PF10433"/>
    </source>
</evidence>
<dbReference type="PANTHER" id="PTHR10644">
    <property type="entry name" value="DNA REPAIR/RNA PROCESSING CPSF FAMILY"/>
    <property type="match status" value="1"/>
</dbReference>
<dbReference type="Pfam" id="PF10433">
    <property type="entry name" value="Beta-prop_RSE1_1st"/>
    <property type="match status" value="1"/>
</dbReference>
<dbReference type="eggNOG" id="KOG1897">
    <property type="taxonomic scope" value="Eukaryota"/>
</dbReference>
<dbReference type="GeneID" id="13542105"/>
<evidence type="ECO:0000256" key="3">
    <source>
        <dbReference type="SAM" id="MobiDB-lite"/>
    </source>
</evidence>
<feature type="domain" description="RSE1/DDB1/CPSF1 first beta-propeller" evidence="5">
    <location>
        <begin position="13"/>
        <end position="433"/>
    </location>
</feature>
<accession>H6QUU3</accession>
<dbReference type="HOGENOM" id="CLU_002893_0_1_1"/>
<dbReference type="Pfam" id="PF23726">
    <property type="entry name" value="Beta-prop_RSE1_2nd"/>
    <property type="match status" value="1"/>
</dbReference>
<feature type="region of interest" description="Disordered" evidence="3">
    <location>
        <begin position="1064"/>
        <end position="1150"/>
    </location>
</feature>
<dbReference type="GO" id="GO:0003676">
    <property type="term" value="F:nucleic acid binding"/>
    <property type="evidence" value="ECO:0007669"/>
    <property type="project" value="InterPro"/>
</dbReference>
<dbReference type="STRING" id="418459.H6QUU3"/>
<dbReference type="FunCoup" id="H6QUU3">
    <property type="interactions" value="788"/>
</dbReference>
<keyword evidence="2" id="KW-0539">Nucleus</keyword>
<feature type="compositionally biased region" description="Acidic residues" evidence="3">
    <location>
        <begin position="1098"/>
        <end position="1121"/>
    </location>
</feature>
<protein>
    <recommendedName>
        <fullName evidence="9">DNA damage-binding protein 1</fullName>
    </recommendedName>
</protein>